<dbReference type="InterPro" id="IPR046358">
    <property type="entry name" value="Flagellin_C"/>
</dbReference>
<protein>
    <recommendedName>
        <fullName evidence="3">Flagellin</fullName>
    </recommendedName>
</protein>
<proteinExistence type="inferred from homology"/>
<comment type="caution">
    <text evidence="6">The sequence shown here is derived from an EMBL/GenBank/DDBJ whole genome shotgun (WGS) entry which is preliminary data.</text>
</comment>
<dbReference type="InterPro" id="IPR001492">
    <property type="entry name" value="Flagellin"/>
</dbReference>
<dbReference type="SUPFAM" id="SSF64518">
    <property type="entry name" value="Phase 1 flagellin"/>
    <property type="match status" value="1"/>
</dbReference>
<dbReference type="Pfam" id="PF00700">
    <property type="entry name" value="Flagellin_C"/>
    <property type="match status" value="1"/>
</dbReference>
<keyword evidence="6" id="KW-0969">Cilium</keyword>
<keyword evidence="3" id="KW-0964">Secreted</keyword>
<evidence type="ECO:0000259" key="4">
    <source>
        <dbReference type="Pfam" id="PF00669"/>
    </source>
</evidence>
<evidence type="ECO:0000256" key="3">
    <source>
        <dbReference type="RuleBase" id="RU362073"/>
    </source>
</evidence>
<comment type="subcellular location">
    <subcellularLocation>
        <location evidence="3">Secreted</location>
    </subcellularLocation>
    <subcellularLocation>
        <location evidence="3">Bacterial flagellum</location>
    </subcellularLocation>
</comment>
<name>A0ABU0UJD0_9HYPH</name>
<dbReference type="Pfam" id="PF00669">
    <property type="entry name" value="Flagellin_N"/>
    <property type="match status" value="1"/>
</dbReference>
<accession>A0ABU0UJD0</accession>
<dbReference type="Gene3D" id="1.20.1330.10">
    <property type="entry name" value="f41 fragment of flagellin, N-terminal domain"/>
    <property type="match status" value="1"/>
</dbReference>
<dbReference type="PANTHER" id="PTHR42792">
    <property type="entry name" value="FLAGELLIN"/>
    <property type="match status" value="1"/>
</dbReference>
<evidence type="ECO:0000259" key="5">
    <source>
        <dbReference type="Pfam" id="PF00700"/>
    </source>
</evidence>
<gene>
    <name evidence="6" type="ORF">QE408_002196</name>
</gene>
<comment type="similarity">
    <text evidence="1 3">Belongs to the bacterial flagellin family.</text>
</comment>
<dbReference type="PANTHER" id="PTHR42792:SF2">
    <property type="entry name" value="FLAGELLIN"/>
    <property type="match status" value="1"/>
</dbReference>
<feature type="domain" description="Flagellin C-terminal" evidence="5">
    <location>
        <begin position="257"/>
        <end position="339"/>
    </location>
</feature>
<feature type="domain" description="Flagellin N-terminal" evidence="4">
    <location>
        <begin position="31"/>
        <end position="158"/>
    </location>
</feature>
<keyword evidence="7" id="KW-1185">Reference proteome</keyword>
<sequence length="341" mass="36667">MKRGAFARNGMYSTLLETNGMTKILSSSYVQSALQTLLFSADNLQKTQLRASSGLKVAEAADNAGYWSTSQKLKSEGKVLTSVGDALTLGAAKVDTTYESVSSMIELLDKIKTQLTTAKEPSADRDSINASLSSLKSNLESVAKSASFSGDNWLYNNNEQLVESKSIPYSYKKGADGAITLQYLTIKTSETTLVDSSDPRRGVLTSAVDAAQLNPQGTATPRDYYLLHIDGTTAPAGTEIKVSADTTQEQLDDMISVVSDLSRKVQGLGSSLGTMSSRINQQTSFVKGMGDSLDLSVSRLIDADMTEESTKLAAYKSQRELAVEMVSMANSFRRSLNDLFG</sequence>
<evidence type="ECO:0000313" key="7">
    <source>
        <dbReference type="Proteomes" id="UP001224781"/>
    </source>
</evidence>
<organism evidence="6 7">
    <name type="scientific">Agrobacterium larrymoorei</name>
    <dbReference type="NCBI Taxonomy" id="160699"/>
    <lineage>
        <taxon>Bacteria</taxon>
        <taxon>Pseudomonadati</taxon>
        <taxon>Pseudomonadota</taxon>
        <taxon>Alphaproteobacteria</taxon>
        <taxon>Hyphomicrobiales</taxon>
        <taxon>Rhizobiaceae</taxon>
        <taxon>Rhizobium/Agrobacterium group</taxon>
        <taxon>Agrobacterium</taxon>
    </lineage>
</organism>
<keyword evidence="6" id="KW-0966">Cell projection</keyword>
<dbReference type="InterPro" id="IPR001029">
    <property type="entry name" value="Flagellin_N"/>
</dbReference>
<comment type="function">
    <text evidence="3">Flagellin is the subunit protein which polymerizes to form the filaments of bacterial flagella.</text>
</comment>
<reference evidence="6 7" key="1">
    <citation type="submission" date="2023-07" db="EMBL/GenBank/DDBJ databases">
        <title>Functional and genomic diversity of the sorghum phyllosphere microbiome.</title>
        <authorList>
            <person name="Shade A."/>
        </authorList>
    </citation>
    <scope>NUCLEOTIDE SEQUENCE [LARGE SCALE GENOMIC DNA]</scope>
    <source>
        <strain evidence="6 7">SORGH_AS_1126</strain>
    </source>
</reference>
<dbReference type="EMBL" id="JAUTBL010000002">
    <property type="protein sequence ID" value="MDQ1185053.1"/>
    <property type="molecule type" value="Genomic_DNA"/>
</dbReference>
<dbReference type="Proteomes" id="UP001224781">
    <property type="component" value="Unassembled WGS sequence"/>
</dbReference>
<keyword evidence="6" id="KW-0282">Flagellum</keyword>
<evidence type="ECO:0000256" key="2">
    <source>
        <dbReference type="ARBA" id="ARBA00023143"/>
    </source>
</evidence>
<keyword evidence="2 3" id="KW-0975">Bacterial flagellum</keyword>
<evidence type="ECO:0000313" key="6">
    <source>
        <dbReference type="EMBL" id="MDQ1185053.1"/>
    </source>
</evidence>
<evidence type="ECO:0000256" key="1">
    <source>
        <dbReference type="ARBA" id="ARBA00005709"/>
    </source>
</evidence>